<keyword evidence="2" id="KW-1185">Reference proteome</keyword>
<name>A0ACC2JWF5_9PEZI</name>
<protein>
    <submittedName>
        <fullName evidence="1">Uncharacterized protein</fullName>
    </submittedName>
</protein>
<organism evidence="1 2">
    <name type="scientific">Lasiodiplodia mahajangana</name>
    <dbReference type="NCBI Taxonomy" id="1108764"/>
    <lineage>
        <taxon>Eukaryota</taxon>
        <taxon>Fungi</taxon>
        <taxon>Dikarya</taxon>
        <taxon>Ascomycota</taxon>
        <taxon>Pezizomycotina</taxon>
        <taxon>Dothideomycetes</taxon>
        <taxon>Dothideomycetes incertae sedis</taxon>
        <taxon>Botryosphaeriales</taxon>
        <taxon>Botryosphaeriaceae</taxon>
        <taxon>Lasiodiplodia</taxon>
    </lineage>
</organism>
<evidence type="ECO:0000313" key="1">
    <source>
        <dbReference type="EMBL" id="KAJ8131857.1"/>
    </source>
</evidence>
<comment type="caution">
    <text evidence="1">The sequence shown here is derived from an EMBL/GenBank/DDBJ whole genome shotgun (WGS) entry which is preliminary data.</text>
</comment>
<proteinExistence type="predicted"/>
<accession>A0ACC2JWF5</accession>
<dbReference type="EMBL" id="JAPUUL010000217">
    <property type="protein sequence ID" value="KAJ8131857.1"/>
    <property type="molecule type" value="Genomic_DNA"/>
</dbReference>
<gene>
    <name evidence="1" type="ORF">O1611_g1768</name>
</gene>
<dbReference type="Proteomes" id="UP001153332">
    <property type="component" value="Unassembled WGS sequence"/>
</dbReference>
<evidence type="ECO:0000313" key="2">
    <source>
        <dbReference type="Proteomes" id="UP001153332"/>
    </source>
</evidence>
<reference evidence="1" key="1">
    <citation type="submission" date="2022-12" db="EMBL/GenBank/DDBJ databases">
        <title>Genome Sequence of Lasiodiplodia mahajangana.</title>
        <authorList>
            <person name="Buettner E."/>
        </authorList>
    </citation>
    <scope>NUCLEOTIDE SEQUENCE</scope>
    <source>
        <strain evidence="1">VT137</strain>
    </source>
</reference>
<sequence>MSTLNPTQYSTPGVNMPADIEYDRHQTIATLLSGEAIARPNWDSMNLSCLLNSLITGIAQVYFGNQPQRIRTQINSKYEYDAYITLRVEVEGEVERVPTAVKAFHFSDSLPGATETYKLEAFYAAETSLSNQDRTRLTIASGRENSDIGLILHVAFWDPESPTIQLLHGKGLGDEALFGYDWHWRAECSDDRRKPQYVAKILPLPFLIVAGVCPANSYTKFLDKSAKFVEVIISPPDGKIKFCLEFDTEAAIFYAKPALIHEITMRLDAGLNMILWLLGKKYTVDYFIRKGSICQYTRWTPNGFERGLKGAPLTELHAHRKQETNSGKHLKISCYSAPFLEWTASYLGEDPNSILQRGLSLANAIQDEISAKISHKSRIRTQKLAGRCLNDHDSGSTEAPSSAPISDQSRQQSSQRQATENSESVTSSSFSSEEIMQALQWLTQTIEKGKEYADWSSPFAQLSPHQLLSMEREMAVAEALFTLRRQNINEALDENERDKKISNMENALRVKLHSVRKKYGVVIKPRRCKHATASTDPAKLMNPTTLQTVYASHHSSALSDGNSPTPGNVVPRARRKLQDWRETLLQDETFQISGARRDRMRIHLPFKLDVKIPAAADPLAVFLQCHLVQDGSQHHTNYFATDALFGDPARRLGIQIRYQELETSLRETRTEWVTATGLVNAQKTDLLVGLLEHRSEIDTDGKLRPGSALEDHQQTVTSCPKLRHERKPNSSEGTGNENSVFKIGYKYLEGTATGFDAYSIEGSGNKKRLPP</sequence>